<dbReference type="Pfam" id="PF01266">
    <property type="entry name" value="DAO"/>
    <property type="match status" value="1"/>
</dbReference>
<proteinExistence type="predicted"/>
<dbReference type="GO" id="GO:0016491">
    <property type="term" value="F:oxidoreductase activity"/>
    <property type="evidence" value="ECO:0007669"/>
    <property type="project" value="UniProtKB-KW"/>
</dbReference>
<name>A0ABW4EKD5_9RHOB</name>
<evidence type="ECO:0000313" key="3">
    <source>
        <dbReference type="EMBL" id="MFD1510214.1"/>
    </source>
</evidence>
<reference evidence="4" key="1">
    <citation type="journal article" date="2019" name="Int. J. Syst. Evol. Microbiol.">
        <title>The Global Catalogue of Microorganisms (GCM) 10K type strain sequencing project: providing services to taxonomists for standard genome sequencing and annotation.</title>
        <authorList>
            <consortium name="The Broad Institute Genomics Platform"/>
            <consortium name="The Broad Institute Genome Sequencing Center for Infectious Disease"/>
            <person name="Wu L."/>
            <person name="Ma J."/>
        </authorList>
    </citation>
    <scope>NUCLEOTIDE SEQUENCE [LARGE SCALE GENOMIC DNA]</scope>
    <source>
        <strain evidence="4">CGMCC 1.12477</strain>
    </source>
</reference>
<evidence type="ECO:0000256" key="1">
    <source>
        <dbReference type="ARBA" id="ARBA00023002"/>
    </source>
</evidence>
<evidence type="ECO:0000313" key="4">
    <source>
        <dbReference type="Proteomes" id="UP001597186"/>
    </source>
</evidence>
<protein>
    <submittedName>
        <fullName evidence="3">NAD(P)/FAD-dependent oxidoreductase</fullName>
        <ecNumber evidence="3">1.-.-.-</ecNumber>
    </submittedName>
</protein>
<dbReference type="Gene3D" id="3.30.9.10">
    <property type="entry name" value="D-Amino Acid Oxidase, subunit A, domain 2"/>
    <property type="match status" value="1"/>
</dbReference>
<gene>
    <name evidence="3" type="ORF">ACFTOW_12455</name>
</gene>
<accession>A0ABW4EKD5</accession>
<dbReference type="EMBL" id="JBHUDD010000059">
    <property type="protein sequence ID" value="MFD1510214.1"/>
    <property type="molecule type" value="Genomic_DNA"/>
</dbReference>
<dbReference type="SUPFAM" id="SSF51905">
    <property type="entry name" value="FAD/NAD(P)-binding domain"/>
    <property type="match status" value="1"/>
</dbReference>
<sequence length="446" mass="47462">MKHIFGPHAYGPDPVKGNYWATTVPDAALSRAPVTGDIRADVTVIGAGFTGLSAALHLAQAGADVVVVDAQHPGWGASGRNGGFCCLGGAKADDAMIRHQHGEPARADWRRTEADAIALVADLLDRHGIDADTHSQGETLLAHSPAAMRAMAAHAGDATRDYGVTPTLHDAADLDRLGLSGPFHGGVTVPIGFALNPRKYLAGLLRAAGNAGARIHGQSPVTGIARNGDHHQLTLPQGRITARRLILATNGYSSEDVPPWMAARYMPAQSNVLVTRPLTETEKQAAGWTSAQMAFDSRFLLHYFRLMPDNRFLFGRRGGLTSSPAADRAAIRTTRAHFDAMFPAWHHVETPHNWSGMVCLSAGLVPYCGPIPGMPGAFAGFAYHGNGVAMGSYTGALLADLALGRAPDRRYPTLMQAPATRFPLGRFRRALMPAIYAMAGIRDRLS</sequence>
<dbReference type="EC" id="1.-.-.-" evidence="3"/>
<dbReference type="PANTHER" id="PTHR13847:SF281">
    <property type="entry name" value="FAD DEPENDENT OXIDOREDUCTASE DOMAIN-CONTAINING PROTEIN"/>
    <property type="match status" value="1"/>
</dbReference>
<dbReference type="InterPro" id="IPR006076">
    <property type="entry name" value="FAD-dep_OxRdtase"/>
</dbReference>
<dbReference type="PANTHER" id="PTHR13847">
    <property type="entry name" value="SARCOSINE DEHYDROGENASE-RELATED"/>
    <property type="match status" value="1"/>
</dbReference>
<keyword evidence="1 3" id="KW-0560">Oxidoreductase</keyword>
<dbReference type="Gene3D" id="3.50.50.60">
    <property type="entry name" value="FAD/NAD(P)-binding domain"/>
    <property type="match status" value="1"/>
</dbReference>
<organism evidence="3 4">
    <name type="scientific">Lacimonas salitolerans</name>
    <dbReference type="NCBI Taxonomy" id="1323750"/>
    <lineage>
        <taxon>Bacteria</taxon>
        <taxon>Pseudomonadati</taxon>
        <taxon>Pseudomonadota</taxon>
        <taxon>Alphaproteobacteria</taxon>
        <taxon>Rhodobacterales</taxon>
        <taxon>Paracoccaceae</taxon>
        <taxon>Lacimonas</taxon>
    </lineage>
</organism>
<dbReference type="RefSeq" id="WP_379916160.1">
    <property type="nucleotide sequence ID" value="NZ_JBHUDD010000059.1"/>
</dbReference>
<comment type="caution">
    <text evidence="3">The sequence shown here is derived from an EMBL/GenBank/DDBJ whole genome shotgun (WGS) entry which is preliminary data.</text>
</comment>
<feature type="domain" description="FAD dependent oxidoreductase" evidence="2">
    <location>
        <begin position="41"/>
        <end position="401"/>
    </location>
</feature>
<keyword evidence="4" id="KW-1185">Reference proteome</keyword>
<evidence type="ECO:0000259" key="2">
    <source>
        <dbReference type="Pfam" id="PF01266"/>
    </source>
</evidence>
<dbReference type="InterPro" id="IPR036188">
    <property type="entry name" value="FAD/NAD-bd_sf"/>
</dbReference>
<dbReference type="Proteomes" id="UP001597186">
    <property type="component" value="Unassembled WGS sequence"/>
</dbReference>